<accession>A0A8S3XA69</accession>
<sequence>MAVSGNEIKLKTLYAKRDVLLSRIQYIFDLKAISSANITGLEQFLDKFVASVTALKNLKFNDLTDVVFLHIALKKLDSDTVCAFEMEHRCSELPSFDSLASFVRDQIKVIQRSSNVKQKVKKCVDRRQISSTRTAGSLTYVSAAPT</sequence>
<dbReference type="Proteomes" id="UP000691718">
    <property type="component" value="Unassembled WGS sequence"/>
</dbReference>
<evidence type="ECO:0000313" key="1">
    <source>
        <dbReference type="EMBL" id="CAG5012556.1"/>
    </source>
</evidence>
<evidence type="ECO:0000313" key="2">
    <source>
        <dbReference type="Proteomes" id="UP000691718"/>
    </source>
</evidence>
<proteinExistence type="predicted"/>
<organism evidence="1 2">
    <name type="scientific">Parnassius apollo</name>
    <name type="common">Apollo butterfly</name>
    <name type="synonym">Papilio apollo</name>
    <dbReference type="NCBI Taxonomy" id="110799"/>
    <lineage>
        <taxon>Eukaryota</taxon>
        <taxon>Metazoa</taxon>
        <taxon>Ecdysozoa</taxon>
        <taxon>Arthropoda</taxon>
        <taxon>Hexapoda</taxon>
        <taxon>Insecta</taxon>
        <taxon>Pterygota</taxon>
        <taxon>Neoptera</taxon>
        <taxon>Endopterygota</taxon>
        <taxon>Lepidoptera</taxon>
        <taxon>Glossata</taxon>
        <taxon>Ditrysia</taxon>
        <taxon>Papilionoidea</taxon>
        <taxon>Papilionidae</taxon>
        <taxon>Parnassiinae</taxon>
        <taxon>Parnassini</taxon>
        <taxon>Parnassius</taxon>
        <taxon>Parnassius</taxon>
    </lineage>
</organism>
<dbReference type="AlphaFoldDB" id="A0A8S3XA69"/>
<keyword evidence="2" id="KW-1185">Reference proteome</keyword>
<reference evidence="1" key="1">
    <citation type="submission" date="2021-04" db="EMBL/GenBank/DDBJ databases">
        <authorList>
            <person name="Tunstrom K."/>
        </authorList>
    </citation>
    <scope>NUCLEOTIDE SEQUENCE</scope>
</reference>
<gene>
    <name evidence="1" type="ORF">PAPOLLO_LOCUS15816</name>
</gene>
<dbReference type="EMBL" id="CAJQZP010001037">
    <property type="protein sequence ID" value="CAG5012556.1"/>
    <property type="molecule type" value="Genomic_DNA"/>
</dbReference>
<dbReference type="OrthoDB" id="6930262at2759"/>
<name>A0A8S3XA69_PARAO</name>
<protein>
    <submittedName>
        <fullName evidence="1">(apollo) hypothetical protein</fullName>
    </submittedName>
</protein>
<comment type="caution">
    <text evidence="1">The sequence shown here is derived from an EMBL/GenBank/DDBJ whole genome shotgun (WGS) entry which is preliminary data.</text>
</comment>